<proteinExistence type="predicted"/>
<feature type="compositionally biased region" description="Polar residues" evidence="1">
    <location>
        <begin position="264"/>
        <end position="289"/>
    </location>
</feature>
<dbReference type="InterPro" id="IPR009959">
    <property type="entry name" value="Cyclase_SnoaL-like"/>
</dbReference>
<reference evidence="2 3" key="1">
    <citation type="journal article" date="2024" name="Commun. Biol.">
        <title>Comparative genomic analysis of thermophilic fungi reveals convergent evolutionary adaptations and gene losses.</title>
        <authorList>
            <person name="Steindorff A.S."/>
            <person name="Aguilar-Pontes M.V."/>
            <person name="Robinson A.J."/>
            <person name="Andreopoulos B."/>
            <person name="LaButti K."/>
            <person name="Kuo A."/>
            <person name="Mondo S."/>
            <person name="Riley R."/>
            <person name="Otillar R."/>
            <person name="Haridas S."/>
            <person name="Lipzen A."/>
            <person name="Grimwood J."/>
            <person name="Schmutz J."/>
            <person name="Clum A."/>
            <person name="Reid I.D."/>
            <person name="Moisan M.C."/>
            <person name="Butler G."/>
            <person name="Nguyen T.T.M."/>
            <person name="Dewar K."/>
            <person name="Conant G."/>
            <person name="Drula E."/>
            <person name="Henrissat B."/>
            <person name="Hansel C."/>
            <person name="Singer S."/>
            <person name="Hutchinson M.I."/>
            <person name="de Vries R.P."/>
            <person name="Natvig D.O."/>
            <person name="Powell A.J."/>
            <person name="Tsang A."/>
            <person name="Grigoriev I.V."/>
        </authorList>
    </citation>
    <scope>NUCLEOTIDE SEQUENCE [LARGE SCALE GENOMIC DNA]</scope>
    <source>
        <strain evidence="2 3">ATCC 24622</strain>
    </source>
</reference>
<dbReference type="EMBL" id="JAZHXJ010000844">
    <property type="protein sequence ID" value="KAL1850142.1"/>
    <property type="molecule type" value="Genomic_DNA"/>
</dbReference>
<dbReference type="PANTHER" id="PTHR38436:SF3">
    <property type="entry name" value="CARBOXYMETHYLENEBUTENOLIDASE-RELATED"/>
    <property type="match status" value="1"/>
</dbReference>
<dbReference type="PANTHER" id="PTHR38436">
    <property type="entry name" value="POLYKETIDE CYCLASE SNOAL-LIKE DOMAIN"/>
    <property type="match status" value="1"/>
</dbReference>
<feature type="region of interest" description="Disordered" evidence="1">
    <location>
        <begin position="154"/>
        <end position="289"/>
    </location>
</feature>
<organism evidence="2 3">
    <name type="scientific">Phialemonium thermophilum</name>
    <dbReference type="NCBI Taxonomy" id="223376"/>
    <lineage>
        <taxon>Eukaryota</taxon>
        <taxon>Fungi</taxon>
        <taxon>Dikarya</taxon>
        <taxon>Ascomycota</taxon>
        <taxon>Pezizomycotina</taxon>
        <taxon>Sordariomycetes</taxon>
        <taxon>Sordariomycetidae</taxon>
        <taxon>Cephalothecales</taxon>
        <taxon>Cephalothecaceae</taxon>
        <taxon>Phialemonium</taxon>
    </lineage>
</organism>
<feature type="compositionally biased region" description="Low complexity" evidence="1">
    <location>
        <begin position="171"/>
        <end position="189"/>
    </location>
</feature>
<sequence length="289" mass="30877">MPTLTGGIGAADLERFYARFFRNPPSLRLTLLSRTVGADRVVDELHLRFKHTEPMPWMLPGVPPTGKRVEVVVVSIVAVRGGKLCHEHVYWDQASVLLQIGLLEPKLGPVTARKTGVEMLPVVGREAARRALEGIDDEEAPGEADNDLIRRSANGHRAQSDDEEEEEGEQDGSYGDDSSKAASVSASASQKGDEKKKKALQPSQNGTNRANGMHGANGAAGYDEEAHKENGAGSPESDDVGKPAADSKGKSVAHRPRSSGPPKQKQQTSNPMKATNQADNTAKETASTT</sequence>
<evidence type="ECO:0000313" key="2">
    <source>
        <dbReference type="EMBL" id="KAL1850142.1"/>
    </source>
</evidence>
<feature type="compositionally biased region" description="Low complexity" evidence="1">
    <location>
        <begin position="208"/>
        <end position="221"/>
    </location>
</feature>
<evidence type="ECO:0000313" key="3">
    <source>
        <dbReference type="Proteomes" id="UP001586593"/>
    </source>
</evidence>
<accession>A0ABR3W0R9</accession>
<feature type="compositionally biased region" description="Basic and acidic residues" evidence="1">
    <location>
        <begin position="239"/>
        <end position="249"/>
    </location>
</feature>
<dbReference type="InterPro" id="IPR032710">
    <property type="entry name" value="NTF2-like_dom_sf"/>
</dbReference>
<evidence type="ECO:0008006" key="4">
    <source>
        <dbReference type="Google" id="ProtNLM"/>
    </source>
</evidence>
<dbReference type="Pfam" id="PF07366">
    <property type="entry name" value="SnoaL"/>
    <property type="match status" value="1"/>
</dbReference>
<evidence type="ECO:0000256" key="1">
    <source>
        <dbReference type="SAM" id="MobiDB-lite"/>
    </source>
</evidence>
<comment type="caution">
    <text evidence="2">The sequence shown here is derived from an EMBL/GenBank/DDBJ whole genome shotgun (WGS) entry which is preliminary data.</text>
</comment>
<feature type="compositionally biased region" description="Acidic residues" evidence="1">
    <location>
        <begin position="161"/>
        <end position="170"/>
    </location>
</feature>
<name>A0ABR3W0R9_9PEZI</name>
<gene>
    <name evidence="2" type="ORF">VTK73DRAFT_9746</name>
</gene>
<dbReference type="Gene3D" id="3.10.450.50">
    <property type="match status" value="1"/>
</dbReference>
<dbReference type="SUPFAM" id="SSF54427">
    <property type="entry name" value="NTF2-like"/>
    <property type="match status" value="1"/>
</dbReference>
<dbReference type="Proteomes" id="UP001586593">
    <property type="component" value="Unassembled WGS sequence"/>
</dbReference>
<keyword evidence="3" id="KW-1185">Reference proteome</keyword>
<protein>
    <recommendedName>
        <fullName evidence="4">Carboxymethylenebutenolidase</fullName>
    </recommendedName>
</protein>